<evidence type="ECO:0000313" key="3">
    <source>
        <dbReference type="Proteomes" id="UP001271007"/>
    </source>
</evidence>
<accession>A0AAJ0G907</accession>
<gene>
    <name evidence="2" type="ORF">LTR09_009634</name>
</gene>
<protein>
    <submittedName>
        <fullName evidence="2">Uncharacterized protein</fullName>
    </submittedName>
</protein>
<dbReference type="Proteomes" id="UP001271007">
    <property type="component" value="Unassembled WGS sequence"/>
</dbReference>
<keyword evidence="3" id="KW-1185">Reference proteome</keyword>
<feature type="coiled-coil region" evidence="1">
    <location>
        <begin position="57"/>
        <end position="91"/>
    </location>
</feature>
<evidence type="ECO:0000256" key="1">
    <source>
        <dbReference type="SAM" id="Coils"/>
    </source>
</evidence>
<proteinExistence type="predicted"/>
<dbReference type="EMBL" id="JAWDJX010000043">
    <property type="protein sequence ID" value="KAK3048980.1"/>
    <property type="molecule type" value="Genomic_DNA"/>
</dbReference>
<keyword evidence="1" id="KW-0175">Coiled coil</keyword>
<sequence length="180" mass="20208">MTGSYTDSEEETFDILSEDQGAIDRNIDAMIQDVEAGQMNNEARVQRLEGVSTSEDEDDSDREQEALASQIRQLKNEFREIRGSVAALQTSALVDGKARMIDDWIEKMLRTQPVDNTAARLGNTIPPIGNNNRLAWDTAMSSKANFRTFLDERGLLGEGFFHHFNDLKRIRLTGASNKDP</sequence>
<comment type="caution">
    <text evidence="2">The sequence shown here is derived from an EMBL/GenBank/DDBJ whole genome shotgun (WGS) entry which is preliminary data.</text>
</comment>
<dbReference type="AlphaFoldDB" id="A0AAJ0G907"/>
<evidence type="ECO:0000313" key="2">
    <source>
        <dbReference type="EMBL" id="KAK3048980.1"/>
    </source>
</evidence>
<name>A0AAJ0G907_9PEZI</name>
<organism evidence="2 3">
    <name type="scientific">Extremus antarcticus</name>
    <dbReference type="NCBI Taxonomy" id="702011"/>
    <lineage>
        <taxon>Eukaryota</taxon>
        <taxon>Fungi</taxon>
        <taxon>Dikarya</taxon>
        <taxon>Ascomycota</taxon>
        <taxon>Pezizomycotina</taxon>
        <taxon>Dothideomycetes</taxon>
        <taxon>Dothideomycetidae</taxon>
        <taxon>Mycosphaerellales</taxon>
        <taxon>Extremaceae</taxon>
        <taxon>Extremus</taxon>
    </lineage>
</organism>
<reference evidence="2" key="1">
    <citation type="submission" date="2023-04" db="EMBL/GenBank/DDBJ databases">
        <title>Black Yeasts Isolated from many extreme environments.</title>
        <authorList>
            <person name="Coleine C."/>
            <person name="Stajich J.E."/>
            <person name="Selbmann L."/>
        </authorList>
    </citation>
    <scope>NUCLEOTIDE SEQUENCE</scope>
    <source>
        <strain evidence="2">CCFEE 5312</strain>
    </source>
</reference>